<evidence type="ECO:0000256" key="1">
    <source>
        <dbReference type="SAM" id="MobiDB-lite"/>
    </source>
</evidence>
<gene>
    <name evidence="2" type="ORF">CIRG_03548</name>
</gene>
<dbReference type="Proteomes" id="UP000054565">
    <property type="component" value="Unassembled WGS sequence"/>
</dbReference>
<accession>A0A0J6Y5B6</accession>
<organism evidence="2 3">
    <name type="scientific">Coccidioides immitis RMSCC 2394</name>
    <dbReference type="NCBI Taxonomy" id="404692"/>
    <lineage>
        <taxon>Eukaryota</taxon>
        <taxon>Fungi</taxon>
        <taxon>Dikarya</taxon>
        <taxon>Ascomycota</taxon>
        <taxon>Pezizomycotina</taxon>
        <taxon>Eurotiomycetes</taxon>
        <taxon>Eurotiomycetidae</taxon>
        <taxon>Onygenales</taxon>
        <taxon>Onygenaceae</taxon>
        <taxon>Coccidioides</taxon>
    </lineage>
</organism>
<dbReference type="STRING" id="404692.A0A0J6Y5B6"/>
<feature type="compositionally biased region" description="Basic and acidic residues" evidence="1">
    <location>
        <begin position="94"/>
        <end position="104"/>
    </location>
</feature>
<dbReference type="EMBL" id="DS028094">
    <property type="protein sequence ID" value="KMP03856.1"/>
    <property type="molecule type" value="Genomic_DNA"/>
</dbReference>
<evidence type="ECO:0000313" key="3">
    <source>
        <dbReference type="Proteomes" id="UP000054565"/>
    </source>
</evidence>
<feature type="compositionally biased region" description="Low complexity" evidence="1">
    <location>
        <begin position="169"/>
        <end position="182"/>
    </location>
</feature>
<feature type="region of interest" description="Disordered" evidence="1">
    <location>
        <begin position="154"/>
        <end position="299"/>
    </location>
</feature>
<feature type="compositionally biased region" description="Basic and acidic residues" evidence="1">
    <location>
        <begin position="288"/>
        <end position="299"/>
    </location>
</feature>
<evidence type="ECO:0008006" key="4">
    <source>
        <dbReference type="Google" id="ProtNLM"/>
    </source>
</evidence>
<dbReference type="OrthoDB" id="4146887at2759"/>
<dbReference type="PANTHER" id="PTHR39609">
    <property type="entry name" value="RFEG-RELATED"/>
    <property type="match status" value="1"/>
</dbReference>
<dbReference type="PANTHER" id="PTHR39609:SF1">
    <property type="entry name" value="RFEG"/>
    <property type="match status" value="1"/>
</dbReference>
<feature type="compositionally biased region" description="Polar residues" evidence="1">
    <location>
        <begin position="197"/>
        <end position="210"/>
    </location>
</feature>
<protein>
    <recommendedName>
        <fullName evidence="4">Transcription factor RfeG</fullName>
    </recommendedName>
</protein>
<sequence length="299" mass="32650">MAHSERQNEYFIEKDGISREVIQADICRYLGNDALVKPGVHQGPLSQSSEPINPSCWPLCCALPQLTISLQGAAKDTLFEMIADLKADSARWEAETSRRAERGHPRGNYYDDANLSQGPNGVPASYNSSAIHESRQQATYAPATTQPYMDVYASAPSAYPPQPSGPGYGQSFNQPSGYSSDPAPYPPAPTQYAQGQSSMPVVTTAEMQSSYTYAPGNPGNPYPYADSRAAPRYTGQGYENDGPDYAPVPTTGMGYPPTTAPDPRMMDPRYSPESVYPDPRGPVSRPMQARERDPQRRPR</sequence>
<feature type="compositionally biased region" description="Low complexity" evidence="1">
    <location>
        <begin position="211"/>
        <end position="225"/>
    </location>
</feature>
<feature type="compositionally biased region" description="Polar residues" evidence="1">
    <location>
        <begin position="114"/>
        <end position="138"/>
    </location>
</feature>
<reference evidence="3" key="1">
    <citation type="journal article" date="2010" name="Genome Res.">
        <title>Population genomic sequencing of Coccidioides fungi reveals recent hybridization and transposon control.</title>
        <authorList>
            <person name="Neafsey D.E."/>
            <person name="Barker B.M."/>
            <person name="Sharpton T.J."/>
            <person name="Stajich J.E."/>
            <person name="Park D.J."/>
            <person name="Whiston E."/>
            <person name="Hung C.-Y."/>
            <person name="McMahan C."/>
            <person name="White J."/>
            <person name="Sykes S."/>
            <person name="Heiman D."/>
            <person name="Young S."/>
            <person name="Zeng Q."/>
            <person name="Abouelleil A."/>
            <person name="Aftuck L."/>
            <person name="Bessette D."/>
            <person name="Brown A."/>
            <person name="FitzGerald M."/>
            <person name="Lui A."/>
            <person name="Macdonald J.P."/>
            <person name="Priest M."/>
            <person name="Orbach M.J."/>
            <person name="Galgiani J.N."/>
            <person name="Kirkland T.N."/>
            <person name="Cole G.T."/>
            <person name="Birren B.W."/>
            <person name="Henn M.R."/>
            <person name="Taylor J.W."/>
            <person name="Rounsley S.D."/>
        </authorList>
    </citation>
    <scope>NUCLEOTIDE SEQUENCE [LARGE SCALE GENOMIC DNA]</scope>
    <source>
        <strain evidence="3">RMSCC 2394</strain>
    </source>
</reference>
<dbReference type="AlphaFoldDB" id="A0A0J6Y5B6"/>
<name>A0A0J6Y5B6_COCIT</name>
<evidence type="ECO:0000313" key="2">
    <source>
        <dbReference type="EMBL" id="KMP03856.1"/>
    </source>
</evidence>
<feature type="region of interest" description="Disordered" evidence="1">
    <location>
        <begin position="94"/>
        <end position="138"/>
    </location>
</feature>
<proteinExistence type="predicted"/>